<feature type="non-terminal residue" evidence="2">
    <location>
        <position position="246"/>
    </location>
</feature>
<dbReference type="Proteomes" id="UP000697710">
    <property type="component" value="Unassembled WGS sequence"/>
</dbReference>
<reference evidence="2" key="2">
    <citation type="journal article" date="2021" name="Microbiome">
        <title>Successional dynamics and alternative stable states in a saline activated sludge microbial community over 9 years.</title>
        <authorList>
            <person name="Wang Y."/>
            <person name="Ye J."/>
            <person name="Ju F."/>
            <person name="Liu L."/>
            <person name="Boyd J.A."/>
            <person name="Deng Y."/>
            <person name="Parks D.H."/>
            <person name="Jiang X."/>
            <person name="Yin X."/>
            <person name="Woodcroft B.J."/>
            <person name="Tyson G.W."/>
            <person name="Hugenholtz P."/>
            <person name="Polz M.F."/>
            <person name="Zhang T."/>
        </authorList>
    </citation>
    <scope>NUCLEOTIDE SEQUENCE</scope>
    <source>
        <strain evidence="2">HKST-UBA01</strain>
    </source>
</reference>
<gene>
    <name evidence="2" type="ORF">KC729_15630</name>
</gene>
<feature type="signal peptide" evidence="1">
    <location>
        <begin position="1"/>
        <end position="31"/>
    </location>
</feature>
<name>A0A956M0K6_UNCEI</name>
<sequence>MIPSISTMPARRRLGVVLVLLSVLVGSSAHAGVDGGSRLPTEYRSWKLETAGGQELRISQIYVPLVGTVFLRPSTRVVVSAAAGRSRYERPRVSTEGEIGANVTDALSGATDVKLQLYQKLWRNRLVLLGGINLPTGKRELSQEELEVMQAAVHPLLGMRLKQYGRGLDLNAGAALSLPLAPGVELGAGLGYVLSGKYTLAEGGGEYDPTPETSGSLALELASAGKGRSLQLRVTGRTYQEDKLEG</sequence>
<evidence type="ECO:0000256" key="1">
    <source>
        <dbReference type="SAM" id="SignalP"/>
    </source>
</evidence>
<evidence type="ECO:0000313" key="3">
    <source>
        <dbReference type="Proteomes" id="UP000697710"/>
    </source>
</evidence>
<protein>
    <submittedName>
        <fullName evidence="2">Uncharacterized protein</fullName>
    </submittedName>
</protein>
<keyword evidence="1" id="KW-0732">Signal</keyword>
<evidence type="ECO:0000313" key="2">
    <source>
        <dbReference type="EMBL" id="MCA9729120.1"/>
    </source>
</evidence>
<dbReference type="EMBL" id="JAGQHR010000580">
    <property type="protein sequence ID" value="MCA9729120.1"/>
    <property type="molecule type" value="Genomic_DNA"/>
</dbReference>
<organism evidence="2 3">
    <name type="scientific">Eiseniibacteriota bacterium</name>
    <dbReference type="NCBI Taxonomy" id="2212470"/>
    <lineage>
        <taxon>Bacteria</taxon>
        <taxon>Candidatus Eiseniibacteriota</taxon>
    </lineage>
</organism>
<dbReference type="AlphaFoldDB" id="A0A956M0K6"/>
<reference evidence="2" key="1">
    <citation type="submission" date="2020-04" db="EMBL/GenBank/DDBJ databases">
        <authorList>
            <person name="Zhang T."/>
        </authorList>
    </citation>
    <scope>NUCLEOTIDE SEQUENCE</scope>
    <source>
        <strain evidence="2">HKST-UBA01</strain>
    </source>
</reference>
<comment type="caution">
    <text evidence="2">The sequence shown here is derived from an EMBL/GenBank/DDBJ whole genome shotgun (WGS) entry which is preliminary data.</text>
</comment>
<proteinExistence type="predicted"/>
<feature type="chain" id="PRO_5037005722" evidence="1">
    <location>
        <begin position="32"/>
        <end position="246"/>
    </location>
</feature>
<accession>A0A956M0K6</accession>